<dbReference type="EMBL" id="JAHYBX010000007">
    <property type="protein sequence ID" value="MCA1857578.1"/>
    <property type="molecule type" value="Genomic_DNA"/>
</dbReference>
<keyword evidence="1" id="KW-0472">Membrane</keyword>
<name>A0ABS7YDX1_9BURK</name>
<protein>
    <submittedName>
        <fullName evidence="2">Uncharacterized protein</fullName>
    </submittedName>
</protein>
<keyword evidence="1" id="KW-0812">Transmembrane</keyword>
<comment type="caution">
    <text evidence="2">The sequence shown here is derived from an EMBL/GenBank/DDBJ whole genome shotgun (WGS) entry which is preliminary data.</text>
</comment>
<keyword evidence="1" id="KW-1133">Transmembrane helix</keyword>
<evidence type="ECO:0000313" key="3">
    <source>
        <dbReference type="Proteomes" id="UP001198602"/>
    </source>
</evidence>
<gene>
    <name evidence="2" type="ORF">LE190_16820</name>
</gene>
<organism evidence="2 3">
    <name type="scientific">Massilia hydrophila</name>
    <dbReference type="NCBI Taxonomy" id="3044279"/>
    <lineage>
        <taxon>Bacteria</taxon>
        <taxon>Pseudomonadati</taxon>
        <taxon>Pseudomonadota</taxon>
        <taxon>Betaproteobacteria</taxon>
        <taxon>Burkholderiales</taxon>
        <taxon>Oxalobacteraceae</taxon>
        <taxon>Telluria group</taxon>
        <taxon>Massilia</taxon>
    </lineage>
</organism>
<evidence type="ECO:0000313" key="2">
    <source>
        <dbReference type="EMBL" id="MCA1857578.1"/>
    </source>
</evidence>
<evidence type="ECO:0000256" key="1">
    <source>
        <dbReference type="SAM" id="Phobius"/>
    </source>
</evidence>
<dbReference type="Proteomes" id="UP001198602">
    <property type="component" value="Unassembled WGS sequence"/>
</dbReference>
<dbReference type="RefSeq" id="WP_225239778.1">
    <property type="nucleotide sequence ID" value="NZ_JAHYBX010000007.1"/>
</dbReference>
<feature type="transmembrane region" description="Helical" evidence="1">
    <location>
        <begin position="39"/>
        <end position="66"/>
    </location>
</feature>
<proteinExistence type="predicted"/>
<keyword evidence="3" id="KW-1185">Reference proteome</keyword>
<reference evidence="2 3" key="1">
    <citation type="submission" date="2021-07" db="EMBL/GenBank/DDBJ databases">
        <title>Characterization of Violacein-producing bacteria and related species.</title>
        <authorList>
            <person name="Wilson H.S."/>
            <person name="De Leon M.E."/>
        </authorList>
    </citation>
    <scope>NUCLEOTIDE SEQUENCE [LARGE SCALE GENOMIC DNA]</scope>
    <source>
        <strain evidence="2 3">HSC-2F05</strain>
    </source>
</reference>
<accession>A0ABS7YDX1</accession>
<sequence length="83" mass="9001">MKPSRFDTFIADMKQVGRQTHRALRSGARTVAALPWPSLLVVSVVLACLLTIIPLALTLFVGFLLLKLVAAALFGTRPAQIVE</sequence>